<evidence type="ECO:0000256" key="1">
    <source>
        <dbReference type="SAM" id="MobiDB-lite"/>
    </source>
</evidence>
<evidence type="ECO:0000313" key="2">
    <source>
        <dbReference type="EMBL" id="JAT43263.1"/>
    </source>
</evidence>
<reference evidence="2" key="1">
    <citation type="submission" date="2015-07" db="EMBL/GenBank/DDBJ databases">
        <title>Transcriptome Assembly of Anthurium amnicola.</title>
        <authorList>
            <person name="Suzuki J."/>
        </authorList>
    </citation>
    <scope>NUCLEOTIDE SEQUENCE</scope>
</reference>
<dbReference type="EMBL" id="GDJX01024673">
    <property type="protein sequence ID" value="JAT43263.1"/>
    <property type="molecule type" value="Transcribed_RNA"/>
</dbReference>
<dbReference type="AlphaFoldDB" id="A0A1D1XLK2"/>
<accession>A0A1D1XLK2</accession>
<proteinExistence type="predicted"/>
<feature type="region of interest" description="Disordered" evidence="1">
    <location>
        <begin position="1"/>
        <end position="28"/>
    </location>
</feature>
<protein>
    <submittedName>
        <fullName evidence="2">Tropinone reductase</fullName>
    </submittedName>
</protein>
<sequence>RRRRRRRTRTVAAMGQEEPSRGGGGRWSLQGMTALVTGGTRGIGSPPLPSHLSNFCAFSGFLSTSVLPGFHSLMGPPLLLVSPQARRGGGAGRARGLRVHVFPERGGARPVPGEVGGDGALRRGLRLRCLLPGRAREADGDGGICLRWGAQHL</sequence>
<name>A0A1D1XLK2_9ARAE</name>
<feature type="non-terminal residue" evidence="2">
    <location>
        <position position="1"/>
    </location>
</feature>
<organism evidence="2">
    <name type="scientific">Anthurium amnicola</name>
    <dbReference type="NCBI Taxonomy" id="1678845"/>
    <lineage>
        <taxon>Eukaryota</taxon>
        <taxon>Viridiplantae</taxon>
        <taxon>Streptophyta</taxon>
        <taxon>Embryophyta</taxon>
        <taxon>Tracheophyta</taxon>
        <taxon>Spermatophyta</taxon>
        <taxon>Magnoliopsida</taxon>
        <taxon>Liliopsida</taxon>
        <taxon>Araceae</taxon>
        <taxon>Pothoideae</taxon>
        <taxon>Potheae</taxon>
        <taxon>Anthurium</taxon>
    </lineage>
</organism>
<feature type="non-terminal residue" evidence="2">
    <location>
        <position position="153"/>
    </location>
</feature>
<gene>
    <name evidence="2" type="primary">TRNH_1</name>
    <name evidence="2" type="ORF">g.86596</name>
</gene>